<dbReference type="InterPro" id="IPR039422">
    <property type="entry name" value="MarR/SlyA-like"/>
</dbReference>
<dbReference type="PANTHER" id="PTHR33164">
    <property type="entry name" value="TRANSCRIPTIONAL REGULATOR, MARR FAMILY"/>
    <property type="match status" value="1"/>
</dbReference>
<protein>
    <submittedName>
        <fullName evidence="3">MarR family winged helix-turn-helix transcriptional regulator</fullName>
    </submittedName>
</protein>
<feature type="domain" description="HTH marR-type" evidence="2">
    <location>
        <begin position="2"/>
        <end position="133"/>
    </location>
</feature>
<evidence type="ECO:0000313" key="3">
    <source>
        <dbReference type="EMBL" id="XDP46261.1"/>
    </source>
</evidence>
<organism evidence="3">
    <name type="scientific">Sinomonas puerhi</name>
    <dbReference type="NCBI Taxonomy" id="3238584"/>
    <lineage>
        <taxon>Bacteria</taxon>
        <taxon>Bacillati</taxon>
        <taxon>Actinomycetota</taxon>
        <taxon>Actinomycetes</taxon>
        <taxon>Micrococcales</taxon>
        <taxon>Micrococcaceae</taxon>
        <taxon>Sinomonas</taxon>
    </lineage>
</organism>
<dbReference type="EMBL" id="CP163302">
    <property type="protein sequence ID" value="XDP46261.1"/>
    <property type="molecule type" value="Genomic_DNA"/>
</dbReference>
<dbReference type="InterPro" id="IPR036388">
    <property type="entry name" value="WH-like_DNA-bd_sf"/>
</dbReference>
<name>A0AB39L523_9MICC</name>
<dbReference type="InterPro" id="IPR000835">
    <property type="entry name" value="HTH_MarR-typ"/>
</dbReference>
<feature type="region of interest" description="Disordered" evidence="1">
    <location>
        <begin position="133"/>
        <end position="176"/>
    </location>
</feature>
<dbReference type="InterPro" id="IPR036390">
    <property type="entry name" value="WH_DNA-bd_sf"/>
</dbReference>
<dbReference type="GO" id="GO:0006950">
    <property type="term" value="P:response to stress"/>
    <property type="evidence" value="ECO:0007669"/>
    <property type="project" value="TreeGrafter"/>
</dbReference>
<sequence length="176" mass="19000">MTENIANLIGAVFDVFRAELQEASDWGGLRASQLRFLTRVPDDGVRLGEMAGRAAMSKAGAGQFAAILEKRGFVALAADPDDSRAKVIRRTAAGRRLAEQVLATVAEIEREWSASIGPARYAAMRAALEEIAARNRAPSSAPSRPQDAAEETGDHHTANVQTIARNRAHHGEREED</sequence>
<evidence type="ECO:0000256" key="1">
    <source>
        <dbReference type="SAM" id="MobiDB-lite"/>
    </source>
</evidence>
<dbReference type="GO" id="GO:0003700">
    <property type="term" value="F:DNA-binding transcription factor activity"/>
    <property type="evidence" value="ECO:0007669"/>
    <property type="project" value="InterPro"/>
</dbReference>
<accession>A0AB39L523</accession>
<dbReference type="RefSeq" id="WP_369046610.1">
    <property type="nucleotide sequence ID" value="NZ_CP163302.1"/>
</dbReference>
<dbReference type="KEGG" id="spue:AB5L97_04405"/>
<dbReference type="AlphaFoldDB" id="A0AB39L523"/>
<dbReference type="SMART" id="SM00347">
    <property type="entry name" value="HTH_MARR"/>
    <property type="match status" value="1"/>
</dbReference>
<feature type="compositionally biased region" description="Low complexity" evidence="1">
    <location>
        <begin position="134"/>
        <end position="146"/>
    </location>
</feature>
<dbReference type="SUPFAM" id="SSF46785">
    <property type="entry name" value="Winged helix' DNA-binding domain"/>
    <property type="match status" value="1"/>
</dbReference>
<proteinExistence type="predicted"/>
<gene>
    <name evidence="3" type="ORF">AB5L97_04405</name>
</gene>
<reference evidence="3" key="1">
    <citation type="submission" date="2024-07" db="EMBL/GenBank/DDBJ databases">
        <authorList>
            <person name="fu j."/>
        </authorList>
    </citation>
    <scope>NUCLEOTIDE SEQUENCE</scope>
    <source>
        <strain evidence="3">P10A9</strain>
    </source>
</reference>
<dbReference type="PANTHER" id="PTHR33164:SF43">
    <property type="entry name" value="HTH-TYPE TRANSCRIPTIONAL REPRESSOR YETL"/>
    <property type="match status" value="1"/>
</dbReference>
<evidence type="ECO:0000259" key="2">
    <source>
        <dbReference type="PROSITE" id="PS50995"/>
    </source>
</evidence>
<dbReference type="PROSITE" id="PS50995">
    <property type="entry name" value="HTH_MARR_2"/>
    <property type="match status" value="1"/>
</dbReference>
<dbReference type="Gene3D" id="1.10.10.10">
    <property type="entry name" value="Winged helix-like DNA-binding domain superfamily/Winged helix DNA-binding domain"/>
    <property type="match status" value="1"/>
</dbReference>